<accession>A0ACD5H0E7</accession>
<organism evidence="1 2">
    <name type="scientific">Desertifilum tharense IPPAS B-1220</name>
    <dbReference type="NCBI Taxonomy" id="1781255"/>
    <lineage>
        <taxon>Bacteria</taxon>
        <taxon>Bacillati</taxon>
        <taxon>Cyanobacteriota</taxon>
        <taxon>Cyanophyceae</taxon>
        <taxon>Desertifilales</taxon>
        <taxon>Desertifilaceae</taxon>
        <taxon>Desertifilum</taxon>
    </lineage>
</organism>
<dbReference type="Proteomes" id="UP000095472">
    <property type="component" value="Chromosome"/>
</dbReference>
<reference evidence="1 2" key="1">
    <citation type="journal article" date="2016" name="Genome Announc.">
        <title>Draft Genome Sequence of the Thermotolerant Cyanobacterium Desertifilum sp. IPPAS B-1220.</title>
        <authorList>
            <person name="Mironov K.S."/>
            <person name="Sinetova M.A."/>
            <person name="Bolatkhan K."/>
            <person name="Zayadan B.K."/>
            <person name="Ustinova V.V."/>
            <person name="Kupriyanova E.V."/>
            <person name="Skrypnik A.N."/>
            <person name="Gogoleva N.E."/>
            <person name="Gogolev Y.V."/>
            <person name="Los D.A."/>
        </authorList>
    </citation>
    <scope>NUCLEOTIDE SEQUENCE [LARGE SCALE GENOMIC DNA]</scope>
    <source>
        <strain evidence="1 2">IPPAS B-1220</strain>
    </source>
</reference>
<dbReference type="EMBL" id="CP182909">
    <property type="protein sequence ID" value="XPM66755.1"/>
    <property type="molecule type" value="Genomic_DNA"/>
</dbReference>
<keyword evidence="2" id="KW-1185">Reference proteome</keyword>
<protein>
    <submittedName>
        <fullName evidence="1">P-II family nitrogen regulator</fullName>
    </submittedName>
</protein>
<sequence length="127" mass="14111">MVKPAKKLVIVTEKILLKKIAKIIEEAGATGYTVVETGGKGSRNVRSSGQPNVSDTTANIKFEILTENRDMAEDIADQIAIKFFNDYAGIAYICDAEVLYAHTFCELRWLLNRIDADLKSRDITPAF</sequence>
<evidence type="ECO:0000313" key="1">
    <source>
        <dbReference type="EMBL" id="XPM66755.1"/>
    </source>
</evidence>
<name>A0ACD5H0E7_9CYAN</name>
<evidence type="ECO:0000313" key="2">
    <source>
        <dbReference type="Proteomes" id="UP000095472"/>
    </source>
</evidence>
<proteinExistence type="predicted"/>
<gene>
    <name evidence="1" type="ORF">BH720_016890</name>
</gene>